<protein>
    <submittedName>
        <fullName evidence="1">Uncharacterized protein</fullName>
    </submittedName>
</protein>
<evidence type="ECO:0000313" key="1">
    <source>
        <dbReference type="EMBL" id="CAI9571185.1"/>
    </source>
</evidence>
<reference evidence="1" key="1">
    <citation type="submission" date="2023-05" db="EMBL/GenBank/DDBJ databases">
        <authorList>
            <person name="Stuckert A."/>
        </authorList>
    </citation>
    <scope>NUCLEOTIDE SEQUENCE</scope>
</reference>
<organism evidence="1 2">
    <name type="scientific">Staurois parvus</name>
    <dbReference type="NCBI Taxonomy" id="386267"/>
    <lineage>
        <taxon>Eukaryota</taxon>
        <taxon>Metazoa</taxon>
        <taxon>Chordata</taxon>
        <taxon>Craniata</taxon>
        <taxon>Vertebrata</taxon>
        <taxon>Euteleostomi</taxon>
        <taxon>Amphibia</taxon>
        <taxon>Batrachia</taxon>
        <taxon>Anura</taxon>
        <taxon>Neobatrachia</taxon>
        <taxon>Ranoidea</taxon>
        <taxon>Ranidae</taxon>
        <taxon>Staurois</taxon>
    </lineage>
</organism>
<gene>
    <name evidence="1" type="ORF">SPARVUS_LOCUS7206830</name>
</gene>
<dbReference type="Proteomes" id="UP001162483">
    <property type="component" value="Unassembled WGS sequence"/>
</dbReference>
<evidence type="ECO:0000313" key="2">
    <source>
        <dbReference type="Proteomes" id="UP001162483"/>
    </source>
</evidence>
<sequence length="87" mass="9766">MGDTERQLRWALICGIDAALMGTGTWHVALMSTDRWHCWCYTDHQGTLIISALMICVHVPSVECRLLALLSSVSVTAREEIKADNRH</sequence>
<dbReference type="EMBL" id="CATNWA010014385">
    <property type="protein sequence ID" value="CAI9571185.1"/>
    <property type="molecule type" value="Genomic_DNA"/>
</dbReference>
<keyword evidence="2" id="KW-1185">Reference proteome</keyword>
<feature type="non-terminal residue" evidence="1">
    <location>
        <position position="87"/>
    </location>
</feature>
<name>A0ABN9DH03_9NEOB</name>
<accession>A0ABN9DH03</accession>
<comment type="caution">
    <text evidence="1">The sequence shown here is derived from an EMBL/GenBank/DDBJ whole genome shotgun (WGS) entry which is preliminary data.</text>
</comment>
<proteinExistence type="predicted"/>